<feature type="transmembrane region" description="Helical" evidence="6">
    <location>
        <begin position="248"/>
        <end position="268"/>
    </location>
</feature>
<dbReference type="RefSeq" id="WP_204905407.1">
    <property type="nucleotide sequence ID" value="NZ_JACJKS010000002.1"/>
</dbReference>
<gene>
    <name evidence="7" type="primary">ytvI</name>
    <name evidence="7" type="ORF">H6A20_01550</name>
</gene>
<dbReference type="GO" id="GO:0016020">
    <property type="term" value="C:membrane"/>
    <property type="evidence" value="ECO:0007669"/>
    <property type="project" value="UniProtKB-SubCell"/>
</dbReference>
<feature type="transmembrane region" description="Helical" evidence="6">
    <location>
        <begin position="31"/>
        <end position="50"/>
    </location>
</feature>
<sequence length="366" mass="40546">MEKKRAFLINIGYYGFFVVILFLAGKYLLPVLMPFIMAFIIAFVIRRPAGGLARAFSLPRKPFTLILLILFYLLFAGVIFMGGGKAFSVIRNFVIGLPRMYQTDILPLLNDILDWVSGKLANADPFVSSQIEQSLQEFVQNIGQMVSTLSVNLLRAVSEYIAGIPSVLIRVVITIVTSFYICADYDRIMKTMWRYLPESGRRICVDIRKYGLNMIKVYIKSYSLLFLMTFAELALGFVLLGIPYPMGFAAAIAVFDILPVLGTGGVLLPWAAVLAIMGNYSLAAGILILYIVITVIRNSVEPRIVGKQIGLHPLLTLIALFTGVSLAGLPGLILFPMALMIFVNMEKNGAIQIRKKKGVETHDTAK</sequence>
<keyword evidence="4 6" id="KW-1133">Transmembrane helix</keyword>
<comment type="subcellular location">
    <subcellularLocation>
        <location evidence="1">Membrane</location>
        <topology evidence="1">Multi-pass membrane protein</topology>
    </subcellularLocation>
</comment>
<evidence type="ECO:0000256" key="3">
    <source>
        <dbReference type="ARBA" id="ARBA00022692"/>
    </source>
</evidence>
<evidence type="ECO:0000313" key="8">
    <source>
        <dbReference type="Proteomes" id="UP000705508"/>
    </source>
</evidence>
<dbReference type="EMBL" id="JACJKS010000002">
    <property type="protein sequence ID" value="MBM6947348.1"/>
    <property type="molecule type" value="Genomic_DNA"/>
</dbReference>
<dbReference type="InterPro" id="IPR002549">
    <property type="entry name" value="AI-2E-like"/>
</dbReference>
<dbReference type="PANTHER" id="PTHR21716">
    <property type="entry name" value="TRANSMEMBRANE PROTEIN"/>
    <property type="match status" value="1"/>
</dbReference>
<dbReference type="GO" id="GO:0055085">
    <property type="term" value="P:transmembrane transport"/>
    <property type="evidence" value="ECO:0007669"/>
    <property type="project" value="TreeGrafter"/>
</dbReference>
<dbReference type="Proteomes" id="UP000705508">
    <property type="component" value="Unassembled WGS sequence"/>
</dbReference>
<feature type="transmembrane region" description="Helical" evidence="6">
    <location>
        <begin position="7"/>
        <end position="25"/>
    </location>
</feature>
<reference evidence="7" key="2">
    <citation type="journal article" date="2021" name="Sci. Rep.">
        <title>The distribution of antibiotic resistance genes in chicken gut microbiota commensals.</title>
        <authorList>
            <person name="Juricova H."/>
            <person name="Matiasovicova J."/>
            <person name="Kubasova T."/>
            <person name="Cejkova D."/>
            <person name="Rychlik I."/>
        </authorList>
    </citation>
    <scope>NUCLEOTIDE SEQUENCE</scope>
    <source>
        <strain evidence="7">An582</strain>
    </source>
</reference>
<name>A0A939BFJ9_9CLOT</name>
<dbReference type="PANTHER" id="PTHR21716:SF68">
    <property type="entry name" value="TRANSPORT PROTEIN YTVI-RELATED"/>
    <property type="match status" value="1"/>
</dbReference>
<evidence type="ECO:0000256" key="2">
    <source>
        <dbReference type="ARBA" id="ARBA00009773"/>
    </source>
</evidence>
<feature type="transmembrane region" description="Helical" evidence="6">
    <location>
        <begin position="62"/>
        <end position="83"/>
    </location>
</feature>
<evidence type="ECO:0000256" key="5">
    <source>
        <dbReference type="ARBA" id="ARBA00023136"/>
    </source>
</evidence>
<comment type="similarity">
    <text evidence="2">Belongs to the autoinducer-2 exporter (AI-2E) (TC 2.A.86) family.</text>
</comment>
<evidence type="ECO:0000313" key="7">
    <source>
        <dbReference type="EMBL" id="MBM6947348.1"/>
    </source>
</evidence>
<organism evidence="7 8">
    <name type="scientific">Mordavella massiliensis</name>
    <dbReference type="NCBI Taxonomy" id="1871024"/>
    <lineage>
        <taxon>Bacteria</taxon>
        <taxon>Bacillati</taxon>
        <taxon>Bacillota</taxon>
        <taxon>Clostridia</taxon>
        <taxon>Eubacteriales</taxon>
        <taxon>Clostridiaceae</taxon>
        <taxon>Mordavella</taxon>
    </lineage>
</organism>
<dbReference type="InterPro" id="IPR014227">
    <property type="entry name" value="YtvI-like"/>
</dbReference>
<keyword evidence="5 6" id="KW-0472">Membrane</keyword>
<dbReference type="NCBIfam" id="TIGR02872">
    <property type="entry name" value="spore_ytvI"/>
    <property type="match status" value="1"/>
</dbReference>
<evidence type="ECO:0000256" key="1">
    <source>
        <dbReference type="ARBA" id="ARBA00004141"/>
    </source>
</evidence>
<reference evidence="7" key="1">
    <citation type="submission" date="2020-08" db="EMBL/GenBank/DDBJ databases">
        <authorList>
            <person name="Cejkova D."/>
            <person name="Kubasova T."/>
            <person name="Jahodarova E."/>
            <person name="Rychlik I."/>
        </authorList>
    </citation>
    <scope>NUCLEOTIDE SEQUENCE</scope>
    <source>
        <strain evidence="7">An582</strain>
    </source>
</reference>
<evidence type="ECO:0000256" key="4">
    <source>
        <dbReference type="ARBA" id="ARBA00022989"/>
    </source>
</evidence>
<proteinExistence type="inferred from homology"/>
<comment type="caution">
    <text evidence="7">The sequence shown here is derived from an EMBL/GenBank/DDBJ whole genome shotgun (WGS) entry which is preliminary data.</text>
</comment>
<accession>A0A939BFJ9</accession>
<keyword evidence="3 6" id="KW-0812">Transmembrane</keyword>
<feature type="transmembrane region" description="Helical" evidence="6">
    <location>
        <begin position="222"/>
        <end position="242"/>
    </location>
</feature>
<feature type="transmembrane region" description="Helical" evidence="6">
    <location>
        <begin position="280"/>
        <end position="297"/>
    </location>
</feature>
<dbReference type="AlphaFoldDB" id="A0A939BFJ9"/>
<evidence type="ECO:0000256" key="6">
    <source>
        <dbReference type="SAM" id="Phobius"/>
    </source>
</evidence>
<feature type="transmembrane region" description="Helical" evidence="6">
    <location>
        <begin position="160"/>
        <end position="183"/>
    </location>
</feature>
<dbReference type="Pfam" id="PF01594">
    <property type="entry name" value="AI-2E_transport"/>
    <property type="match status" value="1"/>
</dbReference>
<protein>
    <submittedName>
        <fullName evidence="7">Sporulation integral membrane protein YtvI</fullName>
    </submittedName>
</protein>
<feature type="transmembrane region" description="Helical" evidence="6">
    <location>
        <begin position="317"/>
        <end position="345"/>
    </location>
</feature>